<organism evidence="1">
    <name type="scientific">marine sediment metagenome</name>
    <dbReference type="NCBI Taxonomy" id="412755"/>
    <lineage>
        <taxon>unclassified sequences</taxon>
        <taxon>metagenomes</taxon>
        <taxon>ecological metagenomes</taxon>
    </lineage>
</organism>
<reference evidence="1" key="1">
    <citation type="journal article" date="2015" name="Nature">
        <title>Complex archaea that bridge the gap between prokaryotes and eukaryotes.</title>
        <authorList>
            <person name="Spang A."/>
            <person name="Saw J.H."/>
            <person name="Jorgensen S.L."/>
            <person name="Zaremba-Niedzwiedzka K."/>
            <person name="Martijn J."/>
            <person name="Lind A.E."/>
            <person name="van Eijk R."/>
            <person name="Schleper C."/>
            <person name="Guy L."/>
            <person name="Ettema T.J."/>
        </authorList>
    </citation>
    <scope>NUCLEOTIDE SEQUENCE</scope>
</reference>
<comment type="caution">
    <text evidence="1">The sequence shown here is derived from an EMBL/GenBank/DDBJ whole genome shotgun (WGS) entry which is preliminary data.</text>
</comment>
<dbReference type="AlphaFoldDB" id="A0A0F9WET8"/>
<sequence>MTELVHVFTAEDDLSKFDTWEIGLFHHDPSGRELAEPHLGVRCKGGAWIKADVLERAIANERKKGAYRSSDC</sequence>
<protein>
    <submittedName>
        <fullName evidence="1">Uncharacterized protein</fullName>
    </submittedName>
</protein>
<accession>A0A0F9WET8</accession>
<evidence type="ECO:0000313" key="1">
    <source>
        <dbReference type="EMBL" id="KKN76768.1"/>
    </source>
</evidence>
<proteinExistence type="predicted"/>
<name>A0A0F9WET8_9ZZZZ</name>
<dbReference type="EMBL" id="LAZR01000290">
    <property type="protein sequence ID" value="KKN76768.1"/>
    <property type="molecule type" value="Genomic_DNA"/>
</dbReference>
<gene>
    <name evidence="1" type="ORF">LCGC14_0367390</name>
</gene>